<dbReference type="SUPFAM" id="SSF46785">
    <property type="entry name" value="Winged helix' DNA-binding domain"/>
    <property type="match status" value="1"/>
</dbReference>
<name>A0A9X2B0F0_9BACL</name>
<evidence type="ECO:0000256" key="1">
    <source>
        <dbReference type="ARBA" id="ARBA00023015"/>
    </source>
</evidence>
<dbReference type="InterPro" id="IPR001034">
    <property type="entry name" value="DeoR_HTH"/>
</dbReference>
<dbReference type="InterPro" id="IPR057727">
    <property type="entry name" value="WCX_dom"/>
</dbReference>
<dbReference type="InterPro" id="IPR051534">
    <property type="entry name" value="CBASS_pafABC_assoc_protein"/>
</dbReference>
<dbReference type="InterPro" id="IPR013196">
    <property type="entry name" value="HTH_11"/>
</dbReference>
<evidence type="ECO:0000313" key="5">
    <source>
        <dbReference type="Proteomes" id="UP001139347"/>
    </source>
</evidence>
<protein>
    <submittedName>
        <fullName evidence="4">YafY family transcriptional regulator</fullName>
    </submittedName>
</protein>
<dbReference type="Pfam" id="PF25583">
    <property type="entry name" value="WCX"/>
    <property type="match status" value="1"/>
</dbReference>
<dbReference type="PANTHER" id="PTHR34580:SF1">
    <property type="entry name" value="PROTEIN PAFC"/>
    <property type="match status" value="1"/>
</dbReference>
<gene>
    <name evidence="4" type="ORF">MUG84_01545</name>
</gene>
<proteinExistence type="predicted"/>
<dbReference type="InterPro" id="IPR026881">
    <property type="entry name" value="WYL_dom"/>
</dbReference>
<dbReference type="EMBL" id="JALIRP010000001">
    <property type="protein sequence ID" value="MCJ8010424.1"/>
    <property type="molecule type" value="Genomic_DNA"/>
</dbReference>
<dbReference type="PANTHER" id="PTHR34580">
    <property type="match status" value="1"/>
</dbReference>
<dbReference type="GO" id="GO:0003700">
    <property type="term" value="F:DNA-binding transcription factor activity"/>
    <property type="evidence" value="ECO:0007669"/>
    <property type="project" value="InterPro"/>
</dbReference>
<evidence type="ECO:0000259" key="3">
    <source>
        <dbReference type="PROSITE" id="PS51000"/>
    </source>
</evidence>
<dbReference type="Pfam" id="PF08279">
    <property type="entry name" value="HTH_11"/>
    <property type="match status" value="1"/>
</dbReference>
<keyword evidence="2" id="KW-0804">Transcription</keyword>
<feature type="domain" description="HTH deoR-type" evidence="3">
    <location>
        <begin position="2"/>
        <end position="60"/>
    </location>
</feature>
<sequence length="324" mass="37170">MRADRLLTILLLLQNQGRMTSRELADKLEVSERTVFRDMEALSAAGIPVYAERGSGGGWLLSEGYRTNLTGMKTEEILSLLLTNPSNLLDDLGIKDHFEAAFQKLLAASPESIKKNAEMVRQRMLVDGAGWHQSKESFEHLSTVQEAVWEERQLNIKYRRDGETMERIVYPLGIVAKRNVWYLIAESSGDLRTYRISRLVDARMLEETFKRPDDFDLELYWEQSTQQFKKSLPRYPARLRVHLKLHSRIGHERYAKIIRSEEADECCEWSELDVEFQTLDSACEIILSYGSLVEVMAPEELRAKVVSELTATASIYATNRISSS</sequence>
<comment type="caution">
    <text evidence="4">The sequence shown here is derived from an EMBL/GenBank/DDBJ whole genome shotgun (WGS) entry which is preliminary data.</text>
</comment>
<dbReference type="InterPro" id="IPR036390">
    <property type="entry name" value="WH_DNA-bd_sf"/>
</dbReference>
<dbReference type="AlphaFoldDB" id="A0A9X2B0F0"/>
<dbReference type="InterPro" id="IPR028349">
    <property type="entry name" value="PafC-like"/>
</dbReference>
<accession>A0A9X2B0F0</accession>
<organism evidence="4 5">
    <name type="scientific">Paenibacillus mangrovi</name>
    <dbReference type="NCBI Taxonomy" id="2931978"/>
    <lineage>
        <taxon>Bacteria</taxon>
        <taxon>Bacillati</taxon>
        <taxon>Bacillota</taxon>
        <taxon>Bacilli</taxon>
        <taxon>Bacillales</taxon>
        <taxon>Paenibacillaceae</taxon>
        <taxon>Paenibacillus</taxon>
    </lineage>
</organism>
<dbReference type="PROSITE" id="PS52050">
    <property type="entry name" value="WYL"/>
    <property type="match status" value="1"/>
</dbReference>
<keyword evidence="5" id="KW-1185">Reference proteome</keyword>
<evidence type="ECO:0000256" key="2">
    <source>
        <dbReference type="ARBA" id="ARBA00023163"/>
    </source>
</evidence>
<evidence type="ECO:0000313" key="4">
    <source>
        <dbReference type="EMBL" id="MCJ8010424.1"/>
    </source>
</evidence>
<dbReference type="InterPro" id="IPR036388">
    <property type="entry name" value="WH-like_DNA-bd_sf"/>
</dbReference>
<reference evidence="4" key="1">
    <citation type="submission" date="2022-04" db="EMBL/GenBank/DDBJ databases">
        <title>Paenibacillus mangrovi sp. nov., a novel endophytic bacterium isolated from bark of Kandelia candel.</title>
        <authorList>
            <person name="Tuo L."/>
        </authorList>
    </citation>
    <scope>NUCLEOTIDE SEQUENCE</scope>
    <source>
        <strain evidence="4">KQZ6P-2</strain>
    </source>
</reference>
<dbReference type="PIRSF" id="PIRSF016838">
    <property type="entry name" value="PafC"/>
    <property type="match status" value="1"/>
</dbReference>
<dbReference type="RefSeq" id="WP_244720878.1">
    <property type="nucleotide sequence ID" value="NZ_JALIRP010000001.1"/>
</dbReference>
<dbReference type="Pfam" id="PF13280">
    <property type="entry name" value="WYL"/>
    <property type="match status" value="1"/>
</dbReference>
<dbReference type="PROSITE" id="PS51000">
    <property type="entry name" value="HTH_DEOR_2"/>
    <property type="match status" value="1"/>
</dbReference>
<dbReference type="Gene3D" id="1.10.10.10">
    <property type="entry name" value="Winged helix-like DNA-binding domain superfamily/Winged helix DNA-binding domain"/>
    <property type="match status" value="1"/>
</dbReference>
<dbReference type="Proteomes" id="UP001139347">
    <property type="component" value="Unassembled WGS sequence"/>
</dbReference>
<dbReference type="SMART" id="SM00420">
    <property type="entry name" value="HTH_DEOR"/>
    <property type="match status" value="1"/>
</dbReference>
<keyword evidence="1" id="KW-0805">Transcription regulation</keyword>